<dbReference type="EMBL" id="QXIS01000035">
    <property type="protein sequence ID" value="RIE05556.1"/>
    <property type="molecule type" value="Genomic_DNA"/>
</dbReference>
<proteinExistence type="predicted"/>
<dbReference type="PROSITE" id="PS00584">
    <property type="entry name" value="PFKB_KINASES_2"/>
    <property type="match status" value="1"/>
</dbReference>
<keyword evidence="2 4" id="KW-0418">Kinase</keyword>
<name>A0A398CQA0_9BACT</name>
<comment type="caution">
    <text evidence="4">The sequence shown here is derived from an EMBL/GenBank/DDBJ whole genome shotgun (WGS) entry which is preliminary data.</text>
</comment>
<dbReference type="InterPro" id="IPR002173">
    <property type="entry name" value="Carboh/pur_kinase_PfkB_CS"/>
</dbReference>
<evidence type="ECO:0000313" key="5">
    <source>
        <dbReference type="Proteomes" id="UP000266328"/>
    </source>
</evidence>
<evidence type="ECO:0000259" key="3">
    <source>
        <dbReference type="Pfam" id="PF00294"/>
    </source>
</evidence>
<protein>
    <submittedName>
        <fullName evidence="4">Carbohydrate kinase family protein</fullName>
    </submittedName>
</protein>
<dbReference type="Proteomes" id="UP000266328">
    <property type="component" value="Unassembled WGS sequence"/>
</dbReference>
<dbReference type="AlphaFoldDB" id="A0A398CQA0"/>
<keyword evidence="5" id="KW-1185">Reference proteome</keyword>
<accession>A0A398CQA0</accession>
<gene>
    <name evidence="4" type="ORF">SMC7_07035</name>
</gene>
<dbReference type="GO" id="GO:0005829">
    <property type="term" value="C:cytosol"/>
    <property type="evidence" value="ECO:0007669"/>
    <property type="project" value="TreeGrafter"/>
</dbReference>
<sequence length="332" mass="34421">MGRQAVSSGLPTPQECVVSSSKVVVLGIVCADVIARPVDGMPERGLMVPIDQLELHTGGCATNVGIDLSRLDVACSVLGKIGRDGFGDFVLHTLEQEGVDASGLRRADGVQTSATVVLVAPDGERSFLHCLGANAMFVSEDVDMELVRSADILVVAGSLLMPKLDGEPTAEVLRGARESGAVTLLDTAWDASGRWMKSIEICLPFCDYFLPSEAEAAMLSGVTEPEAMAASFVARGARNVIIKLGNRGCLLRTEDGVIEHVAAPVVSAVDTTGAGDAFVAGFTAGLVHGWNASRCAQLAVTVGAMCVTAIGASSGVRSFAETVQVMERGGLM</sequence>
<dbReference type="PANTHER" id="PTHR10584">
    <property type="entry name" value="SUGAR KINASE"/>
    <property type="match status" value="1"/>
</dbReference>
<evidence type="ECO:0000256" key="2">
    <source>
        <dbReference type="ARBA" id="ARBA00022777"/>
    </source>
</evidence>
<dbReference type="Pfam" id="PF00294">
    <property type="entry name" value="PfkB"/>
    <property type="match status" value="1"/>
</dbReference>
<evidence type="ECO:0000256" key="1">
    <source>
        <dbReference type="ARBA" id="ARBA00022679"/>
    </source>
</evidence>
<dbReference type="GO" id="GO:0016301">
    <property type="term" value="F:kinase activity"/>
    <property type="evidence" value="ECO:0007669"/>
    <property type="project" value="UniProtKB-KW"/>
</dbReference>
<dbReference type="PANTHER" id="PTHR10584:SF166">
    <property type="entry name" value="RIBOKINASE"/>
    <property type="match status" value="1"/>
</dbReference>
<dbReference type="SUPFAM" id="SSF53613">
    <property type="entry name" value="Ribokinase-like"/>
    <property type="match status" value="1"/>
</dbReference>
<keyword evidence="1" id="KW-0808">Transferase</keyword>
<feature type="domain" description="Carbohydrate kinase PfkB" evidence="3">
    <location>
        <begin position="21"/>
        <end position="315"/>
    </location>
</feature>
<evidence type="ECO:0000313" key="4">
    <source>
        <dbReference type="EMBL" id="RIE05556.1"/>
    </source>
</evidence>
<reference evidence="4 5" key="1">
    <citation type="submission" date="2018-09" db="EMBL/GenBank/DDBJ databases">
        <title>Discovery and Ecogenomic Context for Candidatus Cryosericales, a Global Caldiserica Order Active in Thawing Permafrost.</title>
        <authorList>
            <person name="Martinez M.A."/>
            <person name="Woodcroft B.J."/>
            <person name="Ignacio Espinoza J.C."/>
            <person name="Zayed A."/>
            <person name="Singleton C.M."/>
            <person name="Boyd J."/>
            <person name="Li Y.-F."/>
            <person name="Purvine S."/>
            <person name="Maughan H."/>
            <person name="Hodgkins S.B."/>
            <person name="Anderson D."/>
            <person name="Sederholm M."/>
            <person name="Temperton B."/>
            <person name="Saleska S.R."/>
            <person name="Tyson G.W."/>
            <person name="Rich V.I."/>
        </authorList>
    </citation>
    <scope>NUCLEOTIDE SEQUENCE [LARGE SCALE GENOMIC DNA]</scope>
    <source>
        <strain evidence="4 5">SMC7</strain>
    </source>
</reference>
<dbReference type="OrthoDB" id="9788681at2"/>
<organism evidence="4 5">
    <name type="scientific">Candidatus Cryosericum terrychapinii</name>
    <dbReference type="NCBI Taxonomy" id="2290919"/>
    <lineage>
        <taxon>Bacteria</taxon>
        <taxon>Pseudomonadati</taxon>
        <taxon>Caldisericota/Cryosericota group</taxon>
        <taxon>Candidatus Cryosericota</taxon>
        <taxon>Candidatus Cryosericia</taxon>
        <taxon>Candidatus Cryosericales</taxon>
        <taxon>Candidatus Cryosericaceae</taxon>
        <taxon>Candidatus Cryosericum</taxon>
    </lineage>
</organism>
<dbReference type="CDD" id="cd01166">
    <property type="entry name" value="KdgK"/>
    <property type="match status" value="1"/>
</dbReference>
<dbReference type="InterPro" id="IPR011611">
    <property type="entry name" value="PfkB_dom"/>
</dbReference>
<dbReference type="Gene3D" id="3.40.1190.20">
    <property type="match status" value="1"/>
</dbReference>
<dbReference type="InterPro" id="IPR029056">
    <property type="entry name" value="Ribokinase-like"/>
</dbReference>